<protein>
    <submittedName>
        <fullName evidence="1">Uncharacterized protein</fullName>
    </submittedName>
</protein>
<proteinExistence type="predicted"/>
<keyword evidence="2" id="KW-1185">Reference proteome</keyword>
<name>A0A2A2M5I9_9BILA</name>
<accession>A0A2A2M5I9</accession>
<reference evidence="1 2" key="1">
    <citation type="journal article" date="2017" name="Curr. Biol.">
        <title>Genome architecture and evolution of a unichromosomal asexual nematode.</title>
        <authorList>
            <person name="Fradin H."/>
            <person name="Zegar C."/>
            <person name="Gutwein M."/>
            <person name="Lucas J."/>
            <person name="Kovtun M."/>
            <person name="Corcoran D."/>
            <person name="Baugh L.R."/>
            <person name="Kiontke K."/>
            <person name="Gunsalus K."/>
            <person name="Fitch D.H."/>
            <person name="Piano F."/>
        </authorList>
    </citation>
    <scope>NUCLEOTIDE SEQUENCE [LARGE SCALE GENOMIC DNA]</scope>
    <source>
        <strain evidence="1">PF1309</strain>
    </source>
</reference>
<evidence type="ECO:0000313" key="2">
    <source>
        <dbReference type="Proteomes" id="UP000218231"/>
    </source>
</evidence>
<organism evidence="1 2">
    <name type="scientific">Diploscapter pachys</name>
    <dbReference type="NCBI Taxonomy" id="2018661"/>
    <lineage>
        <taxon>Eukaryota</taxon>
        <taxon>Metazoa</taxon>
        <taxon>Ecdysozoa</taxon>
        <taxon>Nematoda</taxon>
        <taxon>Chromadorea</taxon>
        <taxon>Rhabditida</taxon>
        <taxon>Rhabditina</taxon>
        <taxon>Rhabditomorpha</taxon>
        <taxon>Rhabditoidea</taxon>
        <taxon>Rhabditidae</taxon>
        <taxon>Diploscapter</taxon>
    </lineage>
</organism>
<comment type="caution">
    <text evidence="1">The sequence shown here is derived from an EMBL/GenBank/DDBJ whole genome shotgun (WGS) entry which is preliminary data.</text>
</comment>
<dbReference type="AlphaFoldDB" id="A0A2A2M5I9"/>
<dbReference type="EMBL" id="LIAE01004724">
    <property type="protein sequence ID" value="PAV93689.1"/>
    <property type="molecule type" value="Genomic_DNA"/>
</dbReference>
<gene>
    <name evidence="1" type="ORF">WR25_16012</name>
</gene>
<dbReference type="AntiFam" id="ANF00150">
    <property type="entry name" value="Shadow ORF (opposite gltB)"/>
</dbReference>
<dbReference type="AntiFam" id="ANF00199">
    <property type="entry name" value="Shadow ORF (opposite gltB)"/>
</dbReference>
<evidence type="ECO:0000313" key="1">
    <source>
        <dbReference type="EMBL" id="PAV93689.1"/>
    </source>
</evidence>
<dbReference type="Proteomes" id="UP000218231">
    <property type="component" value="Unassembled WGS sequence"/>
</dbReference>
<sequence length="128" mass="14164">MRVHRRRREHAGDRDPVFGDVLVGQEQLALALAHRLFGFVADALDRGAQLFGAAIGVEGAVDFGRSACKMRAQPRPMLAGQHRRIEHEHAVALILGIEDVGEIAEARLERHDIAFAQGIDRRVRAACR</sequence>